<organism evidence="7 8">
    <name type="scientific">Orchesella dallaii</name>
    <dbReference type="NCBI Taxonomy" id="48710"/>
    <lineage>
        <taxon>Eukaryota</taxon>
        <taxon>Metazoa</taxon>
        <taxon>Ecdysozoa</taxon>
        <taxon>Arthropoda</taxon>
        <taxon>Hexapoda</taxon>
        <taxon>Collembola</taxon>
        <taxon>Entomobryomorpha</taxon>
        <taxon>Entomobryoidea</taxon>
        <taxon>Orchesellidae</taxon>
        <taxon>Orchesellinae</taxon>
        <taxon>Orchesella</taxon>
    </lineage>
</organism>
<keyword evidence="4" id="KW-0456">Lyase</keyword>
<dbReference type="SUPFAM" id="SSF110581">
    <property type="entry name" value="Indigoidine synthase A-like"/>
    <property type="match status" value="1"/>
</dbReference>
<name>A0ABP1PSF3_9HEXA</name>
<feature type="region of interest" description="Disordered" evidence="6">
    <location>
        <begin position="148"/>
        <end position="184"/>
    </location>
</feature>
<evidence type="ECO:0008006" key="9">
    <source>
        <dbReference type="Google" id="ProtNLM"/>
    </source>
</evidence>
<evidence type="ECO:0000256" key="6">
    <source>
        <dbReference type="SAM" id="MobiDB-lite"/>
    </source>
</evidence>
<evidence type="ECO:0000313" key="8">
    <source>
        <dbReference type="Proteomes" id="UP001642540"/>
    </source>
</evidence>
<accession>A0ABP1PSF3</accession>
<dbReference type="PANTHER" id="PTHR42909">
    <property type="entry name" value="ZGC:136858"/>
    <property type="match status" value="1"/>
</dbReference>
<dbReference type="Proteomes" id="UP001642540">
    <property type="component" value="Unassembled WGS sequence"/>
</dbReference>
<feature type="compositionally biased region" description="Low complexity" evidence="6">
    <location>
        <begin position="637"/>
        <end position="649"/>
    </location>
</feature>
<feature type="compositionally biased region" description="Polar residues" evidence="6">
    <location>
        <begin position="624"/>
        <end position="636"/>
    </location>
</feature>
<reference evidence="7 8" key="1">
    <citation type="submission" date="2024-08" db="EMBL/GenBank/DDBJ databases">
        <authorList>
            <person name="Cucini C."/>
            <person name="Frati F."/>
        </authorList>
    </citation>
    <scope>NUCLEOTIDE SEQUENCE [LARGE SCALE GENOMIC DNA]</scope>
</reference>
<dbReference type="EMBL" id="CAXLJM020000007">
    <property type="protein sequence ID" value="CAL8073514.1"/>
    <property type="molecule type" value="Genomic_DNA"/>
</dbReference>
<gene>
    <name evidence="7" type="ORF">ODALV1_LOCUS2632</name>
</gene>
<proteinExistence type="inferred from homology"/>
<feature type="region of interest" description="Disordered" evidence="6">
    <location>
        <begin position="589"/>
        <end position="652"/>
    </location>
</feature>
<keyword evidence="2" id="KW-0378">Hydrolase</keyword>
<protein>
    <recommendedName>
        <fullName evidence="9">Pseudouridine-5'-phosphate glycosidase</fullName>
    </recommendedName>
</protein>
<comment type="caution">
    <text evidence="7">The sequence shown here is derived from an EMBL/GenBank/DDBJ whole genome shotgun (WGS) entry which is preliminary data.</text>
</comment>
<dbReference type="InterPro" id="IPR022830">
    <property type="entry name" value="Indigdn_synthA-like"/>
</dbReference>
<feature type="compositionally biased region" description="Low complexity" evidence="6">
    <location>
        <begin position="155"/>
        <end position="179"/>
    </location>
</feature>
<keyword evidence="3" id="KW-0464">Manganese</keyword>
<dbReference type="Gene3D" id="3.40.1790.10">
    <property type="entry name" value="Indigoidine synthase domain"/>
    <property type="match status" value="1"/>
</dbReference>
<evidence type="ECO:0000256" key="4">
    <source>
        <dbReference type="ARBA" id="ARBA00023239"/>
    </source>
</evidence>
<keyword evidence="1" id="KW-0479">Metal-binding</keyword>
<dbReference type="PANTHER" id="PTHR42909:SF1">
    <property type="entry name" value="CARBOHYDRATE KINASE PFKB DOMAIN-CONTAINING PROTEIN"/>
    <property type="match status" value="1"/>
</dbReference>
<evidence type="ECO:0000256" key="3">
    <source>
        <dbReference type="ARBA" id="ARBA00023211"/>
    </source>
</evidence>
<dbReference type="HAMAP" id="MF_01876">
    <property type="entry name" value="PsiMP_glycosidase"/>
    <property type="match status" value="1"/>
</dbReference>
<sequence length="703" mass="76047">MMRLVISSRHHHLGKQQGFYNAITTRTSMSKVEINWTFSHTRCYWRFSDKRNNEQTFSPKHFWVGPEKSSTIPTLLFSSSIKSCSPLLPPPHILPSRLMLARVQWVEERKAKALLSSSAPHSLARESGYGSRCCEVAAQRRFLHQMSIPHRRLHSSSPKSLLSTTTNSPTSTSSFLRSGSRSHHHSLGENTEFFHISPEVRKAVEGNVPIVALESAIITHGMPFPDNVDTAFRLERIIREHGVVPATVGVVNGCLTVGLSMKEIESLGEWAKHRASGNTECDSYPPTVKVSRRDFPFALSNKLNGGTTVSGTIIGAVKAGISIFATGGLGGVHRGAETSFDISADLKELGRNPIAVISAGVKSILDIGKTLEYMETEGICVAVLQDGKKSEHDGKPDQKKTSATIASAGGGLRLQQQIGTVKFPSFFTAQSQFPAPYSVQNESEAASLIHSAFQFQLDSGVLIAVPIPKEHEGAGKMIEDAIKRALEEAEKRSVKGKDMTPFLLGEVSRLTGGESLRANKHLIENNVKTASKIATRLAQLRHVHTSSSSSSTGERTLYNVFGSTGASSSLEAGGQRSTLGNIVQHGIQGKSCDSSRLTGKSDGESSSGGGCREWKELKNRSYGIGSSTTDSTPNNASPTTESQSSSSSPLCQKHERPVVIGGTSLDLVLAVEENEIVKTQKCWNILKCRFSDLLSQLNNSLSA</sequence>
<dbReference type="InterPro" id="IPR007342">
    <property type="entry name" value="PsuG"/>
</dbReference>
<evidence type="ECO:0000256" key="2">
    <source>
        <dbReference type="ARBA" id="ARBA00022801"/>
    </source>
</evidence>
<evidence type="ECO:0000256" key="1">
    <source>
        <dbReference type="ARBA" id="ARBA00022723"/>
    </source>
</evidence>
<keyword evidence="5" id="KW-0326">Glycosidase</keyword>
<evidence type="ECO:0000256" key="5">
    <source>
        <dbReference type="ARBA" id="ARBA00023295"/>
    </source>
</evidence>
<dbReference type="Pfam" id="PF04227">
    <property type="entry name" value="Indigoidine_A"/>
    <property type="match status" value="1"/>
</dbReference>
<evidence type="ECO:0000313" key="7">
    <source>
        <dbReference type="EMBL" id="CAL8073514.1"/>
    </source>
</evidence>
<keyword evidence="8" id="KW-1185">Reference proteome</keyword>